<dbReference type="Gene3D" id="3.40.50.150">
    <property type="entry name" value="Vaccinia Virus protein VP39"/>
    <property type="match status" value="1"/>
</dbReference>
<dbReference type="SMART" id="SM00825">
    <property type="entry name" value="PKS_KS"/>
    <property type="match status" value="2"/>
</dbReference>
<evidence type="ECO:0000256" key="4">
    <source>
        <dbReference type="ARBA" id="ARBA00022450"/>
    </source>
</evidence>
<evidence type="ECO:0000256" key="2">
    <source>
        <dbReference type="ARBA" id="ARBA00004792"/>
    </source>
</evidence>
<comment type="subcellular location">
    <subcellularLocation>
        <location evidence="1">Cytoplasm</location>
    </subcellularLocation>
</comment>
<feature type="domain" description="PKS/mFAS DH" evidence="15">
    <location>
        <begin position="1299"/>
        <end position="1593"/>
    </location>
</feature>
<keyword evidence="8" id="KW-0677">Repeat</keyword>
<feature type="domain" description="Ketosynthase family 3 (KS3)" evidence="14">
    <location>
        <begin position="710"/>
        <end position="1130"/>
    </location>
</feature>
<comment type="similarity">
    <text evidence="11">Belongs to the enoyl-CoA hydratase/isomerase family.</text>
</comment>
<dbReference type="Gene3D" id="1.10.1240.100">
    <property type="match status" value="2"/>
</dbReference>
<evidence type="ECO:0000256" key="9">
    <source>
        <dbReference type="ARBA" id="ARBA00023268"/>
    </source>
</evidence>
<feature type="region of interest" description="N-terminal hotdog fold" evidence="10">
    <location>
        <begin position="1299"/>
        <end position="1432"/>
    </location>
</feature>
<dbReference type="InterPro" id="IPR009081">
    <property type="entry name" value="PP-bd_ACP"/>
</dbReference>
<keyword evidence="7" id="KW-0808">Transferase</keyword>
<evidence type="ECO:0000256" key="7">
    <source>
        <dbReference type="ARBA" id="ARBA00022679"/>
    </source>
</evidence>
<dbReference type="CDD" id="cd02440">
    <property type="entry name" value="AdoMet_MTases"/>
    <property type="match status" value="1"/>
</dbReference>
<feature type="region of interest" description="C-terminal hotdog fold" evidence="10">
    <location>
        <begin position="1446"/>
        <end position="1593"/>
    </location>
</feature>
<dbReference type="SUPFAM" id="SSF52096">
    <property type="entry name" value="ClpP/crotonase"/>
    <property type="match status" value="2"/>
</dbReference>
<dbReference type="Pfam" id="PF08242">
    <property type="entry name" value="Methyltransf_12"/>
    <property type="match status" value="1"/>
</dbReference>
<dbReference type="Proteomes" id="UP001597110">
    <property type="component" value="Unassembled WGS sequence"/>
</dbReference>
<gene>
    <name evidence="16" type="ORF">ACFQ0E_15925</name>
</gene>
<feature type="domain" description="Carrier" evidence="13">
    <location>
        <begin position="2570"/>
        <end position="2644"/>
    </location>
</feature>
<dbReference type="Pfam" id="PF22336">
    <property type="entry name" value="RhiE-like_linker"/>
    <property type="match status" value="2"/>
</dbReference>
<evidence type="ECO:0000259" key="13">
    <source>
        <dbReference type="PROSITE" id="PS50075"/>
    </source>
</evidence>
<feature type="region of interest" description="Disordered" evidence="12">
    <location>
        <begin position="643"/>
        <end position="706"/>
    </location>
</feature>
<dbReference type="PROSITE" id="PS52004">
    <property type="entry name" value="KS3_2"/>
    <property type="match status" value="2"/>
</dbReference>
<dbReference type="Pfam" id="PF00550">
    <property type="entry name" value="PP-binding"/>
    <property type="match status" value="4"/>
</dbReference>
<evidence type="ECO:0000256" key="12">
    <source>
        <dbReference type="SAM" id="MobiDB-lite"/>
    </source>
</evidence>
<dbReference type="Pfam" id="PF02801">
    <property type="entry name" value="Ketoacyl-synt_C"/>
    <property type="match status" value="2"/>
</dbReference>
<dbReference type="SUPFAM" id="SSF53901">
    <property type="entry name" value="Thiolase-like"/>
    <property type="match status" value="2"/>
</dbReference>
<dbReference type="InterPro" id="IPR016039">
    <property type="entry name" value="Thiolase-like"/>
</dbReference>
<evidence type="ECO:0000313" key="16">
    <source>
        <dbReference type="EMBL" id="MFD0727084.1"/>
    </source>
</evidence>
<feature type="region of interest" description="Disordered" evidence="12">
    <location>
        <begin position="1917"/>
        <end position="1937"/>
    </location>
</feature>
<dbReference type="InterPro" id="IPR029063">
    <property type="entry name" value="SAM-dependent_MTases_sf"/>
</dbReference>
<dbReference type="PROSITE" id="PS52019">
    <property type="entry name" value="PKS_MFAS_DH"/>
    <property type="match status" value="2"/>
</dbReference>
<dbReference type="Gene3D" id="3.10.129.110">
    <property type="entry name" value="Polyketide synthase dehydratase"/>
    <property type="match status" value="2"/>
</dbReference>
<keyword evidence="9" id="KW-0511">Multifunctional enzyme</keyword>
<dbReference type="InterPro" id="IPR013217">
    <property type="entry name" value="Methyltransf_12"/>
</dbReference>
<keyword evidence="17" id="KW-1185">Reference proteome</keyword>
<feature type="active site" description="Proton donor; for dehydratase activity" evidence="10">
    <location>
        <position position="3529"/>
    </location>
</feature>
<dbReference type="EMBL" id="JBHTIF010000004">
    <property type="protein sequence ID" value="MFD0727084.1"/>
    <property type="molecule type" value="Genomic_DNA"/>
</dbReference>
<dbReference type="InterPro" id="IPR020841">
    <property type="entry name" value="PKS_Beta-ketoAc_synthase_dom"/>
</dbReference>
<dbReference type="PROSITE" id="PS50075">
    <property type="entry name" value="CARRIER"/>
    <property type="match status" value="4"/>
</dbReference>
<evidence type="ECO:0000256" key="11">
    <source>
        <dbReference type="RuleBase" id="RU003707"/>
    </source>
</evidence>
<feature type="compositionally biased region" description="Polar residues" evidence="12">
    <location>
        <begin position="1924"/>
        <end position="1935"/>
    </location>
</feature>
<keyword evidence="5" id="KW-0963">Cytoplasm</keyword>
<evidence type="ECO:0000256" key="6">
    <source>
        <dbReference type="ARBA" id="ARBA00022553"/>
    </source>
</evidence>
<feature type="domain" description="Carrier" evidence="13">
    <location>
        <begin position="552"/>
        <end position="625"/>
    </location>
</feature>
<dbReference type="InterPro" id="IPR050091">
    <property type="entry name" value="PKS_NRPS_Biosynth_Enz"/>
</dbReference>
<dbReference type="InterPro" id="IPR018376">
    <property type="entry name" value="Enoyl-CoA_hyd/isom_CS"/>
</dbReference>
<feature type="region of interest" description="C-terminal hotdog fold" evidence="10">
    <location>
        <begin position="3464"/>
        <end position="3615"/>
    </location>
</feature>
<feature type="region of interest" description="N-terminal hotdog fold" evidence="10">
    <location>
        <begin position="3319"/>
        <end position="3450"/>
    </location>
</feature>
<feature type="compositionally biased region" description="Basic and acidic residues" evidence="12">
    <location>
        <begin position="672"/>
        <end position="684"/>
    </location>
</feature>
<dbReference type="Pfam" id="PF00378">
    <property type="entry name" value="ECH_1"/>
    <property type="match status" value="2"/>
</dbReference>
<dbReference type="Pfam" id="PF00109">
    <property type="entry name" value="ketoacyl-synt"/>
    <property type="match status" value="2"/>
</dbReference>
<dbReference type="NCBIfam" id="NF005496">
    <property type="entry name" value="PRK07110.1"/>
    <property type="match status" value="1"/>
</dbReference>
<feature type="domain" description="Ketosynthase family 3 (KS3)" evidence="14">
    <location>
        <begin position="2700"/>
        <end position="3123"/>
    </location>
</feature>
<dbReference type="InterPro" id="IPR001753">
    <property type="entry name" value="Enoyl-CoA_hydra/iso"/>
</dbReference>
<dbReference type="RefSeq" id="WP_386825506.1">
    <property type="nucleotide sequence ID" value="NZ_JBHTIF010000004.1"/>
</dbReference>
<feature type="active site" description="Proton acceptor; for dehydratase activity" evidence="10">
    <location>
        <position position="3348"/>
    </location>
</feature>
<reference evidence="17" key="1">
    <citation type="journal article" date="2019" name="Int. J. Syst. Evol. Microbiol.">
        <title>The Global Catalogue of Microorganisms (GCM) 10K type strain sequencing project: providing services to taxonomists for standard genome sequencing and annotation.</title>
        <authorList>
            <consortium name="The Broad Institute Genomics Platform"/>
            <consortium name="The Broad Institute Genome Sequencing Center for Infectious Disease"/>
            <person name="Wu L."/>
            <person name="Ma J."/>
        </authorList>
    </citation>
    <scope>NUCLEOTIDE SEQUENCE [LARGE SCALE GENOMIC DNA]</scope>
    <source>
        <strain evidence="17">CCUG 55585</strain>
    </source>
</reference>
<dbReference type="InterPro" id="IPR020807">
    <property type="entry name" value="PKS_DH"/>
</dbReference>
<dbReference type="PROSITE" id="PS00606">
    <property type="entry name" value="KS3_1"/>
    <property type="match status" value="2"/>
</dbReference>
<feature type="domain" description="Carrier" evidence="13">
    <location>
        <begin position="420"/>
        <end position="493"/>
    </location>
</feature>
<dbReference type="SMART" id="SM00826">
    <property type="entry name" value="PKS_DH"/>
    <property type="match status" value="1"/>
</dbReference>
<evidence type="ECO:0000256" key="10">
    <source>
        <dbReference type="PROSITE-ProRule" id="PRU01363"/>
    </source>
</evidence>
<dbReference type="Gene3D" id="3.40.47.10">
    <property type="match status" value="2"/>
</dbReference>
<evidence type="ECO:0000256" key="8">
    <source>
        <dbReference type="ARBA" id="ARBA00022737"/>
    </source>
</evidence>
<dbReference type="CDD" id="cd00833">
    <property type="entry name" value="PKS"/>
    <property type="match status" value="2"/>
</dbReference>
<name>A0ABW2YKN7_9GAMM</name>
<dbReference type="InterPro" id="IPR018201">
    <property type="entry name" value="Ketoacyl_synth_AS"/>
</dbReference>
<evidence type="ECO:0000259" key="14">
    <source>
        <dbReference type="PROSITE" id="PS52004"/>
    </source>
</evidence>
<accession>A0ABW2YKN7</accession>
<dbReference type="Pfam" id="PF14765">
    <property type="entry name" value="PS-DH"/>
    <property type="match status" value="1"/>
</dbReference>
<evidence type="ECO:0000256" key="1">
    <source>
        <dbReference type="ARBA" id="ARBA00004496"/>
    </source>
</evidence>
<feature type="domain" description="Carrier" evidence="13">
    <location>
        <begin position="2451"/>
        <end position="2528"/>
    </location>
</feature>
<dbReference type="PANTHER" id="PTHR43775">
    <property type="entry name" value="FATTY ACID SYNTHASE"/>
    <property type="match status" value="1"/>
</dbReference>
<dbReference type="PANTHER" id="PTHR43775:SF37">
    <property type="entry name" value="SI:DKEY-61P9.11"/>
    <property type="match status" value="1"/>
</dbReference>
<evidence type="ECO:0000256" key="3">
    <source>
        <dbReference type="ARBA" id="ARBA00005194"/>
    </source>
</evidence>
<proteinExistence type="inferred from homology"/>
<dbReference type="SMART" id="SM00823">
    <property type="entry name" value="PKS_PP"/>
    <property type="match status" value="4"/>
</dbReference>
<comment type="caution">
    <text evidence="16">The sequence shown here is derived from an EMBL/GenBank/DDBJ whole genome shotgun (WGS) entry which is preliminary data.</text>
</comment>
<dbReference type="InterPro" id="IPR042104">
    <property type="entry name" value="PKS_dehydratase_sf"/>
</dbReference>
<keyword evidence="4" id="KW-0596">Phosphopantetheine</keyword>
<dbReference type="InterPro" id="IPR049900">
    <property type="entry name" value="PKS_mFAS_DH"/>
</dbReference>
<dbReference type="CDD" id="cd06558">
    <property type="entry name" value="crotonase-like"/>
    <property type="match status" value="1"/>
</dbReference>
<dbReference type="InterPro" id="IPR054514">
    <property type="entry name" value="RhiE-like_linker"/>
</dbReference>
<dbReference type="InterPro" id="IPR029045">
    <property type="entry name" value="ClpP/crotonase-like_dom_sf"/>
</dbReference>
<sequence length="3660" mass="392081">MNASDKTAAGAETPLHIGASDLEAARLPVDAERLATTLVAAQLRALFADAQGDCMPAEMVAGLRPAHGRWLDASLRHLERHGLLSFNGLRCRFAAVDDVETLWQAWDAAMPDWCGNANHRAYLILIDACLRNLTEILKGTMPATDVMFPESSMRMVEGIYKHNPVADHFNHALGEQLRAELAARAARSERGLRLLEIGAGTGGTTAVLLPILRGFGDLVEEYCYTDLSRAFLLHAQEVYRPTFPALRTAIFDVGKPLSMQSVEGNRYDAVIATNVLHATSNMRETMRNAKALLKRGGVVLINEISEWGWYTHFTFGLLDGWWLFEDEALRLPGSPCLSPGQWERLLKLERFRDIRFPVRNDHGLGQQLVVARSDGVVRQRLAPRDAVADLGMPAPVSPQPTVITPTAPIAATTDDAALREACTTRFREIIATALRMGPREIEPHRPLEQYGLDSILVVQLTTRFRALFPDVRSTLFFEVKTVDGLVQHFLEKDRSTVVSVLAGSEAATGLGTPQLALPTVPSKPTVQVSASAAAVMTPAAPIDASDEAGLRDACTTLFRGIIATALRMDPREIESHRPLEQYGLDSILVVQLTTQFRTLFPGVRSTLFFEVQSIDGLVRHFFEKERATVASVLAGRGIVAGNAAPQVGSPSNASSGDAAVAPTPRSQPPGGRVERRRLAPRRPDIASVSPPLSVETSSTPTDAAPQRSVPFDVAIIGVSGRYPQSPDLDRFWENLSSGRSCIGEVPADRWHWQDHYDAEKGKSGKIYTRWGGFIGDVDKFDPLFFRIAPREAKKIDPQERLFLEASYHAIEDSGHTPQSLSPGGKVGVFVGVMNSRYTVQPLYYSIANRVSFLFDFSGPSFAVDSACSSSLTAIHLALDSLYGGLCDAAIAGGVSLILDPQHMIELSALGMLSEGAECRSFGENADGFVDAEGVGAIVLKPLAHALRDGDHIHAVIKASALNAGGRTHGYTVPNPVAQADVVSTALARAGIDSTDVSYLEAHGTGTALGDPIEVAGLTRAFRERGRADAAARGPHCAIGSLKSNIGHCESAAGIAGLTKVLLQLRHGQLVPTLHAERVNDEIDFEATPFRLQRELGAWRRPIEAGREIPRIAGISSFGAGGANAHLIVQEAPMRDVSRTVAGPWLVPLSARTADQLQEKIRQLAAFLRRQGNDIDPAALAYTLQVGREAMDERIVLQVDAIDDLRRQLEALADGRSIHPQPQQGSVRRHREFLAACRADAGFAARRDDWLARRDLASIAEHWAKGVDIDWSRLYGDVRPVRMPLPTYPFARERHWIAPQRTLGQATGTAAKHPLLQRNTSTLRHPAYGIELKGDERVLVADADDRRRLPALLCLEMARAAVAEAYPDELAARALCFEGIALDDDLRIEPGCMLQIALLPDGNDALRFEVYSVQGGQERIHAQGLARFADAETATQAVTAGFASRLAGGLAADAFHARIAALGLGDRAGHAAARRIARTAREALLEYAVADTASAGWDLPPDLLVSLIDGAAWLSAELGPLPASPCAWPVRAIDAVRFHGRCPQQGYLQLRCTDTFSTDAGISRWDAIVCDLQGHPAFEIQGLQLACVPAGPGVGAIAATMDASTASVTTASVSTPAVASPAVETPTPAPVLPEAGRRIAFLRARPSVVRAAVPLDKPQALCLPEADASPGFDAAPVPRPTIMLPSPALEAHAADASSDGLPIDADAAAVGIDLRALGDGVYALCSVQDTPTGLAIDQMLQALDHVRGLPDAKVLLLDGLAQAFPSGEAVAVDAAIAAGLPGALLAFPLPTIAALPEETIGAGFLLAALCDFMIGAHDARYGFADPQRGLLATDAEAELLEVRFGAAQVDDLLYIGGVQSGRALVAKGWTFPVVERAQVASTAVALAASIAAKPRTSLELLKARLVETLAPQVERLGRTPRPQVAQATPRKSATTATRERSVARAGLVVDMLSATVASIRIGLEARELPKLLADLRATLQDLATQGHAALVLRSDHPGFLPAVDPVFDTASVVAAFDALQASVASFPAPVVVAFEQDAEGLGWLLGLGADAGVHDARSRCSAEALWRDPLLLRRALPLFARRLGDNLARQCLFGAASMATAAIEATALTAAAAHVAADAPAAALALVDGSPLRSHEALQQWRRHRAAAINVDVAAEPLAGERRAAPLPSSPAIETELRDNGVLVVRMVDRDAKNMYSPALIGGLEEVFAHIDGCDDYRAVVLTGYDTYFACGGTRDSLLAIQQGAAKFTDAKVYQLPMSCRVPVIAAMQGHAIGGGWTLGMFADLCLFSAESRYISPYMQYGFTPGAGATLVFPTRLGLDLARETLFTASEYTGIELRGKGLPHVCVPRADVLPRALALADAIASQGREDAIAVKRHFSASTLAEVEATYARELEMHDRSFVGRGDALQGVMQHFRDDRDTATVPVTVEPAIAVSLRDPAASVAVTPVALGMDIDGIADVLRSMLASELQMRAEDVDEDTQFVDLGLDSITGVTWVRRINATYGTKIEATKVYSHPTLRQFRDFVVALVSAHDASMSRTAAPLRSAPAVAPVAVEAIRVDAEVGHAEERDDDLCETLRRMLAQELHMAEEEVDDHRQFVELGLDSITGVTWVRRINATYGTKIEATKVYSHPNLAEFSRFLAGLLPARPASSPVPGARVAPLPAATPATSASRPLPSGLAQAQRLDSWRKRSARRSTSIGNDAIAVIGIAGQFPRAKTLDAFWRNIAGAKECIDLVPAQRFDIERYFSEDISVPGTTNSRWMGVLDDCDAFDPLFFNIAPTEAESMDPQQRLMLQNCWHAIENAAIDPRSLSGTRCGVFVGCGSTDYHDRSREHRLSTQGFTGSAMSILAARIAYFLNLQGPCLSIDTACSSSLVAIATACDSLLAQNCDLALAGGVAVMAGPTMHVNTGQSGMLSVDGRCYAFDHRANGFVPAEGVGTVLLKRLADAERDGDIVHAVIRGWGVNQDGKTNGITAPNPVSQTRLMRTVYDRFGIDPEDIQLIEAHGTGTRLGDPIEVEGLTQAFRHYTDKTQYCALGSVKGNVGHCLFAAGIAGVLKLVLALKHRQLPPAASFERLNPHIDLSDSPFVVNTALKPWPTNARGGRAAVISSFGFSGTNAHLVLEAAPERTARTPRNVHPERPVLVPLSAKTPEQLRQRAQDLSDALTDALAADDAPSLLDIAYTLQVGREAMQERCALVARTHAELQERLRAFAEGATPRGLHVGSTLARANKLAFIGQDGDLQAVLIETCLREGKLDKLAELWVDGVELPWPQLYRELVGATRPQRIELPLYPFAKERYWLDDDAAIQGQVGARATGAIHPLVHANASTLRQQRYISTFDGSEFFLRDHRVRFGDGRVECVLPGVAYLEMAAAAIADALADDAGQATGLRERLVLGNVAWWRPLFVDGPTTVEIEIGADEGDMILFEIASGSGDTRILHCQGEAGVVDAVGERTADASLLAAAQRDERWDGDEIYAAFNRGGLHYGPAHRGLRSLSRTGGKVVATVTLAAQRGDVNAGIDAYRMHPGVMDAVLQACVGFLPSLQALPQAPSVPFALRSLTLHAPCPADAVAVLTPIGTGADGTVETCDVSIFDADGALCIDIRGFAWRSVERTRTATVVPADDTDDAGMPAFDEAFYRELLDSLARQEMSAEEAAELGLSS</sequence>
<comment type="pathway">
    <text evidence="3">Lipid metabolism; fatty acid biosynthesis.</text>
</comment>
<dbReference type="Pfam" id="PF21089">
    <property type="entry name" value="PKS_DH_N"/>
    <property type="match status" value="2"/>
</dbReference>
<dbReference type="InterPro" id="IPR006162">
    <property type="entry name" value="Ppantetheine_attach_site"/>
</dbReference>
<dbReference type="SUPFAM" id="SSF53335">
    <property type="entry name" value="S-adenosyl-L-methionine-dependent methyltransferases"/>
    <property type="match status" value="1"/>
</dbReference>
<protein>
    <submittedName>
        <fullName evidence="16">Beta-ketoacyl synthase N-terminal-like domain-containing protein</fullName>
    </submittedName>
</protein>
<dbReference type="InterPro" id="IPR020806">
    <property type="entry name" value="PKS_PP-bd"/>
</dbReference>
<comment type="caution">
    <text evidence="10">Lacks conserved residue(s) required for the propagation of feature annotation.</text>
</comment>
<dbReference type="SMART" id="SM01294">
    <property type="entry name" value="PKS_PP_betabranch"/>
    <property type="match status" value="2"/>
</dbReference>
<dbReference type="InterPro" id="IPR014031">
    <property type="entry name" value="Ketoacyl_synth_C"/>
</dbReference>
<dbReference type="InterPro" id="IPR049552">
    <property type="entry name" value="PKS_DH_N"/>
</dbReference>
<dbReference type="Gene3D" id="1.10.1200.10">
    <property type="entry name" value="ACP-like"/>
    <property type="match status" value="4"/>
</dbReference>
<evidence type="ECO:0000313" key="17">
    <source>
        <dbReference type="Proteomes" id="UP001597110"/>
    </source>
</evidence>
<organism evidence="16 17">
    <name type="scientific">Lysobacter brunescens</name>
    <dbReference type="NCBI Taxonomy" id="262323"/>
    <lineage>
        <taxon>Bacteria</taxon>
        <taxon>Pseudomonadati</taxon>
        <taxon>Pseudomonadota</taxon>
        <taxon>Gammaproteobacteria</taxon>
        <taxon>Lysobacterales</taxon>
        <taxon>Lysobacteraceae</taxon>
        <taxon>Lysobacter</taxon>
    </lineage>
</organism>
<dbReference type="InterPro" id="IPR014030">
    <property type="entry name" value="Ketoacyl_synth_N"/>
</dbReference>
<feature type="domain" description="PKS/mFAS DH" evidence="15">
    <location>
        <begin position="3319"/>
        <end position="3615"/>
    </location>
</feature>
<dbReference type="InterPro" id="IPR036736">
    <property type="entry name" value="ACP-like_sf"/>
</dbReference>
<evidence type="ECO:0000256" key="5">
    <source>
        <dbReference type="ARBA" id="ARBA00022490"/>
    </source>
</evidence>
<comment type="pathway">
    <text evidence="2">Antibiotic biosynthesis.</text>
</comment>
<dbReference type="InterPro" id="IPR049551">
    <property type="entry name" value="PKS_DH_C"/>
</dbReference>
<evidence type="ECO:0000259" key="15">
    <source>
        <dbReference type="PROSITE" id="PS52019"/>
    </source>
</evidence>
<dbReference type="Gene3D" id="3.90.226.10">
    <property type="entry name" value="2-enoyl-CoA Hydratase, Chain A, domain 1"/>
    <property type="match status" value="2"/>
</dbReference>
<dbReference type="PROSITE" id="PS00012">
    <property type="entry name" value="PHOSPHOPANTETHEINE"/>
    <property type="match status" value="4"/>
</dbReference>
<keyword evidence="6" id="KW-0597">Phosphoprotein</keyword>
<dbReference type="PROSITE" id="PS00166">
    <property type="entry name" value="ENOYL_COA_HYDRATASE"/>
    <property type="match status" value="1"/>
</dbReference>
<dbReference type="SUPFAM" id="SSF47336">
    <property type="entry name" value="ACP-like"/>
    <property type="match status" value="4"/>
</dbReference>